<comment type="caution">
    <text evidence="5">The sequence shown here is derived from an EMBL/GenBank/DDBJ whole genome shotgun (WGS) entry which is preliminary data.</text>
</comment>
<dbReference type="CDD" id="cd01317">
    <property type="entry name" value="DHOase_IIa"/>
    <property type="match status" value="1"/>
</dbReference>
<dbReference type="RefSeq" id="WP_190476499.1">
    <property type="nucleotide sequence ID" value="NZ_JACJSG010000037.1"/>
</dbReference>
<protein>
    <submittedName>
        <fullName evidence="5">Dihydroorotase</fullName>
        <ecNumber evidence="5">3.5.2.3</ecNumber>
    </submittedName>
</protein>
<keyword evidence="1" id="KW-0665">Pyrimidine biosynthesis</keyword>
<dbReference type="GO" id="GO:0004151">
    <property type="term" value="F:dihydroorotase activity"/>
    <property type="evidence" value="ECO:0007669"/>
    <property type="project" value="UniProtKB-EC"/>
</dbReference>
<dbReference type="InterPro" id="IPR011059">
    <property type="entry name" value="Metal-dep_hydrolase_composite"/>
</dbReference>
<feature type="compositionally biased region" description="Pro residues" evidence="2">
    <location>
        <begin position="129"/>
        <end position="146"/>
    </location>
</feature>
<sequence>MTTELLQQVRVIDPVSGIDNITDVLIADGVIQAIAVNISDISPDTQIRDCRGLVLGPGLVDLYSHSGEPGFEERETLSSLMQAAATGGFTRISILPNTSPAIDNPGLVAQLQKRVQGIGDRGQGNNSSPTPPTSSSPPTPPSPPLPHLHIWGAMTLDVAGKQMTELADLAAAGVIGFTDGLPLDNLSLVRRVLEYVQPLGKPVAFWACDRLLTANGVMRECADAIRFGLPPIPASAETTAIAALLELVAATGNRQVHIMRVSTARSVELIAAAKAQGLPISASTTWLHLLLDTKAIKSYNSSLHLDPPLGTASDVKALREGVRTGVIDAIAIDHAPYTYEEKVQAFAEAPAGAIGFELALPLLWQHLVETGEFTALELWQALSNRPAECLQQKVTAVATNHKAELTLFDPQKIWQVEKKNLYTLSQNTSWLGQELQGRVVQIWV</sequence>
<dbReference type="InterPro" id="IPR004722">
    <property type="entry name" value="DHOase"/>
</dbReference>
<reference evidence="5 6" key="1">
    <citation type="journal article" date="2020" name="ISME J.">
        <title>Comparative genomics reveals insights into cyanobacterial evolution and habitat adaptation.</title>
        <authorList>
            <person name="Chen M.Y."/>
            <person name="Teng W.K."/>
            <person name="Zhao L."/>
            <person name="Hu C.X."/>
            <person name="Zhou Y.K."/>
            <person name="Han B.P."/>
            <person name="Song L.R."/>
            <person name="Shu W.S."/>
        </authorList>
    </citation>
    <scope>NUCLEOTIDE SEQUENCE [LARGE SCALE GENOMIC DNA]</scope>
    <source>
        <strain evidence="5 6">FACHB-119</strain>
    </source>
</reference>
<feature type="region of interest" description="Disordered" evidence="2">
    <location>
        <begin position="118"/>
        <end position="147"/>
    </location>
</feature>
<dbReference type="NCBIfam" id="TIGR00857">
    <property type="entry name" value="pyrC_multi"/>
    <property type="match status" value="1"/>
</dbReference>
<accession>A0ABR8DAE1</accession>
<dbReference type="Pfam" id="PF01979">
    <property type="entry name" value="Amidohydro_1"/>
    <property type="match status" value="1"/>
</dbReference>
<organism evidence="5 6">
    <name type="scientific">Anabaena azotica FACHB-119</name>
    <dbReference type="NCBI Taxonomy" id="947527"/>
    <lineage>
        <taxon>Bacteria</taxon>
        <taxon>Bacillati</taxon>
        <taxon>Cyanobacteriota</taxon>
        <taxon>Cyanophyceae</taxon>
        <taxon>Nostocales</taxon>
        <taxon>Nostocaceae</taxon>
        <taxon>Anabaena</taxon>
        <taxon>Anabaena azotica</taxon>
    </lineage>
</organism>
<keyword evidence="6" id="KW-1185">Reference proteome</keyword>
<proteinExistence type="predicted"/>
<dbReference type="Proteomes" id="UP000661112">
    <property type="component" value="Unassembled WGS sequence"/>
</dbReference>
<dbReference type="EMBL" id="JACJSG010000037">
    <property type="protein sequence ID" value="MBD2503599.1"/>
    <property type="molecule type" value="Genomic_DNA"/>
</dbReference>
<dbReference type="NCBIfam" id="NF005614">
    <property type="entry name" value="PRK07369.1"/>
    <property type="match status" value="1"/>
</dbReference>
<dbReference type="InterPro" id="IPR032466">
    <property type="entry name" value="Metal_Hydrolase"/>
</dbReference>
<feature type="domain" description="Amidohydrolase-related" evidence="3">
    <location>
        <begin position="244"/>
        <end position="429"/>
    </location>
</feature>
<dbReference type="InterPro" id="IPR024403">
    <property type="entry name" value="DHOase_cat"/>
</dbReference>
<evidence type="ECO:0000256" key="1">
    <source>
        <dbReference type="ARBA" id="ARBA00022975"/>
    </source>
</evidence>
<gene>
    <name evidence="5" type="ORF">H6G83_23825</name>
</gene>
<dbReference type="EC" id="3.5.2.3" evidence="5"/>
<feature type="domain" description="Dihydroorotase catalytic" evidence="4">
    <location>
        <begin position="54"/>
        <end position="116"/>
    </location>
</feature>
<evidence type="ECO:0000259" key="3">
    <source>
        <dbReference type="Pfam" id="PF01979"/>
    </source>
</evidence>
<dbReference type="InterPro" id="IPR050138">
    <property type="entry name" value="DHOase/Allantoinase_Hydrolase"/>
</dbReference>
<evidence type="ECO:0000259" key="4">
    <source>
        <dbReference type="Pfam" id="PF12890"/>
    </source>
</evidence>
<dbReference type="Pfam" id="PF12890">
    <property type="entry name" value="DHOase"/>
    <property type="match status" value="1"/>
</dbReference>
<dbReference type="SUPFAM" id="SSF51556">
    <property type="entry name" value="Metallo-dependent hydrolases"/>
    <property type="match status" value="1"/>
</dbReference>
<dbReference type="SUPFAM" id="SSF51338">
    <property type="entry name" value="Composite domain of metallo-dependent hydrolases"/>
    <property type="match status" value="1"/>
</dbReference>
<dbReference type="Gene3D" id="3.20.20.140">
    <property type="entry name" value="Metal-dependent hydrolases"/>
    <property type="match status" value="1"/>
</dbReference>
<dbReference type="PANTHER" id="PTHR43668">
    <property type="entry name" value="ALLANTOINASE"/>
    <property type="match status" value="1"/>
</dbReference>
<name>A0ABR8DAE1_9NOST</name>
<dbReference type="PANTHER" id="PTHR43668:SF2">
    <property type="entry name" value="ALLANTOINASE"/>
    <property type="match status" value="1"/>
</dbReference>
<keyword evidence="5" id="KW-0378">Hydrolase</keyword>
<evidence type="ECO:0000313" key="6">
    <source>
        <dbReference type="Proteomes" id="UP000661112"/>
    </source>
</evidence>
<evidence type="ECO:0000313" key="5">
    <source>
        <dbReference type="EMBL" id="MBD2503599.1"/>
    </source>
</evidence>
<dbReference type="InterPro" id="IPR006680">
    <property type="entry name" value="Amidohydro-rel"/>
</dbReference>
<dbReference type="Gene3D" id="2.30.40.10">
    <property type="entry name" value="Urease, subunit C, domain 1"/>
    <property type="match status" value="2"/>
</dbReference>
<evidence type="ECO:0000256" key="2">
    <source>
        <dbReference type="SAM" id="MobiDB-lite"/>
    </source>
</evidence>